<dbReference type="EMBL" id="JACIGK010000055">
    <property type="protein sequence ID" value="MBB4268157.1"/>
    <property type="molecule type" value="Genomic_DNA"/>
</dbReference>
<dbReference type="AlphaFoldDB" id="A0A7W6WC23"/>
<dbReference type="InterPro" id="IPR027417">
    <property type="entry name" value="P-loop_NTPase"/>
</dbReference>
<reference evidence="1 2" key="1">
    <citation type="submission" date="2020-08" db="EMBL/GenBank/DDBJ databases">
        <title>Genome sequencing of Purple Non-Sulfur Bacteria from various extreme environments.</title>
        <authorList>
            <person name="Mayer M."/>
        </authorList>
    </citation>
    <scope>NUCLEOTIDE SEQUENCE [LARGE SCALE GENOMIC DNA]</scope>
    <source>
        <strain evidence="1 2">JA131</strain>
    </source>
</reference>
<evidence type="ECO:0000313" key="1">
    <source>
        <dbReference type="EMBL" id="MBB4268157.1"/>
    </source>
</evidence>
<protein>
    <submittedName>
        <fullName evidence="1">Putative ABC-type ATPase</fullName>
    </submittedName>
</protein>
<dbReference type="SUPFAM" id="SSF52540">
    <property type="entry name" value="P-loop containing nucleoside triphosphate hydrolases"/>
    <property type="match status" value="1"/>
</dbReference>
<accession>A0A7W6WC23</accession>
<gene>
    <name evidence="1" type="ORF">GGD89_003813</name>
</gene>
<proteinExistence type="predicted"/>
<name>A0A7W6WC23_9PROT</name>
<comment type="caution">
    <text evidence="1">The sequence shown here is derived from an EMBL/GenBank/DDBJ whole genome shotgun (WGS) entry which is preliminary data.</text>
</comment>
<dbReference type="RefSeq" id="WP_184048838.1">
    <property type="nucleotide sequence ID" value="NZ_JACIGK010000055.1"/>
</dbReference>
<keyword evidence="2" id="KW-1185">Reference proteome</keyword>
<dbReference type="Proteomes" id="UP000554286">
    <property type="component" value="Unassembled WGS sequence"/>
</dbReference>
<sequence>MTRPRPQLWVFAGPNGAGKSTRVTRYKVAVPKKTRQPRRDLGMGW</sequence>
<evidence type="ECO:0000313" key="2">
    <source>
        <dbReference type="Proteomes" id="UP000554286"/>
    </source>
</evidence>
<organism evidence="1 2">
    <name type="scientific">Roseospira visakhapatnamensis</name>
    <dbReference type="NCBI Taxonomy" id="390880"/>
    <lineage>
        <taxon>Bacteria</taxon>
        <taxon>Pseudomonadati</taxon>
        <taxon>Pseudomonadota</taxon>
        <taxon>Alphaproteobacteria</taxon>
        <taxon>Rhodospirillales</taxon>
        <taxon>Rhodospirillaceae</taxon>
        <taxon>Roseospira</taxon>
    </lineage>
</organism>